<dbReference type="OrthoDB" id="10030622at2759"/>
<dbReference type="KEGG" id="obi:106867461"/>
<dbReference type="AlphaFoldDB" id="A0A0L8IG71"/>
<dbReference type="GO" id="GO:0032007">
    <property type="term" value="P:negative regulation of TOR signaling"/>
    <property type="evidence" value="ECO:0007669"/>
    <property type="project" value="InterPro"/>
</dbReference>
<feature type="compositionally biased region" description="Gly residues" evidence="1">
    <location>
        <begin position="274"/>
        <end position="290"/>
    </location>
</feature>
<dbReference type="EMBL" id="KQ415798">
    <property type="protein sequence ID" value="KOG00458.1"/>
    <property type="molecule type" value="Genomic_DNA"/>
</dbReference>
<feature type="compositionally biased region" description="Low complexity" evidence="1">
    <location>
        <begin position="22"/>
        <end position="59"/>
    </location>
</feature>
<keyword evidence="2" id="KW-0472">Membrane</keyword>
<accession>A0A0L8IG71</accession>
<feature type="transmembrane region" description="Helical" evidence="2">
    <location>
        <begin position="497"/>
        <end position="519"/>
    </location>
</feature>
<dbReference type="Pfam" id="PF20517">
    <property type="entry name" value="TMEM127"/>
    <property type="match status" value="1"/>
</dbReference>
<dbReference type="InterPro" id="IPR046795">
    <property type="entry name" value="TMEM127_TM"/>
</dbReference>
<dbReference type="STRING" id="37653.A0A0L8IG71"/>
<feature type="transmembrane region" description="Helical" evidence="2">
    <location>
        <begin position="539"/>
        <end position="560"/>
    </location>
</feature>
<feature type="transmembrane region" description="Helical" evidence="2">
    <location>
        <begin position="464"/>
        <end position="485"/>
    </location>
</feature>
<feature type="compositionally biased region" description="Basic residues" evidence="1">
    <location>
        <begin position="11"/>
        <end position="21"/>
    </location>
</feature>
<name>A0A0L8IG71_OCTBM</name>
<dbReference type="PANTHER" id="PTHR28358:SF1">
    <property type="entry name" value="TRANSMEMBRANE PROTEIN 127"/>
    <property type="match status" value="1"/>
</dbReference>
<reference evidence="4" key="1">
    <citation type="submission" date="2015-07" db="EMBL/GenBank/DDBJ databases">
        <title>MeaNS - Measles Nucleotide Surveillance Program.</title>
        <authorList>
            <person name="Tran T."/>
            <person name="Druce J."/>
        </authorList>
    </citation>
    <scope>NUCLEOTIDE SEQUENCE</scope>
    <source>
        <strain evidence="4">UCB-OBI-ISO-001</strain>
        <tissue evidence="4">Gonad</tissue>
    </source>
</reference>
<dbReference type="GO" id="GO:0016020">
    <property type="term" value="C:membrane"/>
    <property type="evidence" value="ECO:0007669"/>
    <property type="project" value="TreeGrafter"/>
</dbReference>
<feature type="region of interest" description="Disordered" evidence="1">
    <location>
        <begin position="1"/>
        <end position="59"/>
    </location>
</feature>
<keyword evidence="2" id="KW-0812">Transmembrane</keyword>
<keyword evidence="2" id="KW-1133">Transmembrane helix</keyword>
<feature type="compositionally biased region" description="Basic residues" evidence="1">
    <location>
        <begin position="197"/>
        <end position="206"/>
    </location>
</feature>
<dbReference type="PANTHER" id="PTHR28358">
    <property type="entry name" value="TRANSMEMBRANE PROTEIN 127"/>
    <property type="match status" value="1"/>
</dbReference>
<dbReference type="InterPro" id="IPR033331">
    <property type="entry name" value="TMEM127"/>
</dbReference>
<feature type="domain" description="Transmembrane protein 127 transmembrane region" evidence="3">
    <location>
        <begin position="452"/>
        <end position="564"/>
    </location>
</feature>
<feature type="compositionally biased region" description="Low complexity" evidence="1">
    <location>
        <begin position="207"/>
        <end position="235"/>
    </location>
</feature>
<feature type="compositionally biased region" description="Polar residues" evidence="1">
    <location>
        <begin position="1"/>
        <end position="10"/>
    </location>
</feature>
<evidence type="ECO:0000313" key="4">
    <source>
        <dbReference type="EMBL" id="KOG00458.1"/>
    </source>
</evidence>
<feature type="transmembrane region" description="Helical" evidence="2">
    <location>
        <begin position="355"/>
        <end position="373"/>
    </location>
</feature>
<dbReference type="GO" id="GO:0008285">
    <property type="term" value="P:negative regulation of cell population proliferation"/>
    <property type="evidence" value="ECO:0007669"/>
    <property type="project" value="InterPro"/>
</dbReference>
<organism evidence="4">
    <name type="scientific">Octopus bimaculoides</name>
    <name type="common">California two-spotted octopus</name>
    <dbReference type="NCBI Taxonomy" id="37653"/>
    <lineage>
        <taxon>Eukaryota</taxon>
        <taxon>Metazoa</taxon>
        <taxon>Spiralia</taxon>
        <taxon>Lophotrochozoa</taxon>
        <taxon>Mollusca</taxon>
        <taxon>Cephalopoda</taxon>
        <taxon>Coleoidea</taxon>
        <taxon>Octopodiformes</taxon>
        <taxon>Octopoda</taxon>
        <taxon>Incirrata</taxon>
        <taxon>Octopodidae</taxon>
        <taxon>Octopus</taxon>
    </lineage>
</organism>
<evidence type="ECO:0000259" key="3">
    <source>
        <dbReference type="Pfam" id="PF20517"/>
    </source>
</evidence>
<evidence type="ECO:0000256" key="1">
    <source>
        <dbReference type="SAM" id="MobiDB-lite"/>
    </source>
</evidence>
<feature type="region of interest" description="Disordered" evidence="1">
    <location>
        <begin position="175"/>
        <end position="298"/>
    </location>
</feature>
<gene>
    <name evidence="4" type="ORF">OCBIM_22003848mg</name>
</gene>
<evidence type="ECO:0000256" key="2">
    <source>
        <dbReference type="SAM" id="Phobius"/>
    </source>
</evidence>
<sequence length="612" mass="64175">MPDSPQTRSSRNNRGHQRVCRVSRSNRSGRSSRVQQTSSSSSSSLSSCSSSNSPLTHTSSINTLSGNAAACGVTSFTNTNLSPPPPPYYPNHTNSSVGLGGFCPVSSTSGTAVTLNGVGPAIQLPQYTVHPCHYALPPYSSAIALTPTNNSAVTSHVTSRPSSNSSATATMTTSPFYGGVGAPPPPPSYTALPRVSSGHHHHRHHTSANANSNNNNNSNNRHHYSGSGNNNSSNNNHHHHHNNNNAMNTGSNASTAVTSASSVSSSSTTLSLGNSGGGGGGGGSSGGGGHSSSSLASFSVGHHGYHHLSSAPSSTGGGGGGGGGLFSSAASAAAFISSGHHHNHRRLLKHRERNILSAVVSMLVIVVLCTALVEPNWIAVSGGGCKEKHLGVYQFFYPGYFLDHRASLPMNIESNSQTAVEVMVPNEEKSNKMVTGFSYKYGPGNDEVLVDCITLKGVWLMKSIIVFTFLAIAWSLCSFFLDLLGPTQRGLKLIHRNAISSITTVIICVLINGLCYLLTIEVKDLQLNTKPYPGNRVSVTFSVSFYLIATAGGLAVLGTACNCLRHYPVRVTSDPEPLLDDYDRLEQVFYPPGPLPEIASMTPMVPPPAYSP</sequence>
<dbReference type="Gene3D" id="1.20.140.150">
    <property type="match status" value="1"/>
</dbReference>
<protein>
    <recommendedName>
        <fullName evidence="3">Transmembrane protein 127 transmembrane region domain-containing protein</fullName>
    </recommendedName>
</protein>
<feature type="compositionally biased region" description="Low complexity" evidence="1">
    <location>
        <begin position="243"/>
        <end position="273"/>
    </location>
</feature>
<proteinExistence type="predicted"/>